<dbReference type="AlphaFoldDB" id="A0A917R2K0"/>
<evidence type="ECO:0000259" key="1">
    <source>
        <dbReference type="PROSITE" id="PS50943"/>
    </source>
</evidence>
<dbReference type="GO" id="GO:0003677">
    <property type="term" value="F:DNA binding"/>
    <property type="evidence" value="ECO:0007669"/>
    <property type="project" value="InterPro"/>
</dbReference>
<evidence type="ECO:0000313" key="3">
    <source>
        <dbReference type="Proteomes" id="UP000637788"/>
    </source>
</evidence>
<keyword evidence="3" id="KW-1185">Reference proteome</keyword>
<accession>A0A917R2K0</accession>
<name>A0A917R2K0_9ACTN</name>
<proteinExistence type="predicted"/>
<sequence length="299" mass="33369">MVRSLGECRCGYTAWLYTVWWWEAGGCVASGESQQAQQNWRYCGGQIKLWREEAGVSRQELAKEAGYDYEYVKSMECGRRRPTLRLLQAADQLCAARGKLVAGHEFLKPEPFPARTQEYMAIEAEAFVVHHYALGLIPGLLQTGEYARALISESCPPLDDETVEERVRARLARQEALTRRARTVYGFVIHETALHTEVGGPEVMRRQLLEVPAVGALRNVSIQVLPYGRCSGLALNGSFVLLETVDHEHFAYVEGPETSVLHADADKVSYLAQVHGMIRMQALGVDESAAFIRKVAEGL</sequence>
<dbReference type="Gene3D" id="1.10.260.40">
    <property type="entry name" value="lambda repressor-like DNA-binding domains"/>
    <property type="match status" value="1"/>
</dbReference>
<comment type="caution">
    <text evidence="2">The sequence shown here is derived from an EMBL/GenBank/DDBJ whole genome shotgun (WGS) entry which is preliminary data.</text>
</comment>
<dbReference type="Proteomes" id="UP000637788">
    <property type="component" value="Unassembled WGS sequence"/>
</dbReference>
<reference evidence="2" key="2">
    <citation type="submission" date="2020-09" db="EMBL/GenBank/DDBJ databases">
        <authorList>
            <person name="Sun Q."/>
            <person name="Ohkuma M."/>
        </authorList>
    </citation>
    <scope>NUCLEOTIDE SEQUENCE</scope>
    <source>
        <strain evidence="2">JCM 3035</strain>
    </source>
</reference>
<reference evidence="2" key="1">
    <citation type="journal article" date="2014" name="Int. J. Syst. Evol. Microbiol.">
        <title>Complete genome sequence of Corynebacterium casei LMG S-19264T (=DSM 44701T), isolated from a smear-ripened cheese.</title>
        <authorList>
            <consortium name="US DOE Joint Genome Institute (JGI-PGF)"/>
            <person name="Walter F."/>
            <person name="Albersmeier A."/>
            <person name="Kalinowski J."/>
            <person name="Ruckert C."/>
        </authorList>
    </citation>
    <scope>NUCLEOTIDE SEQUENCE</scope>
    <source>
        <strain evidence="2">JCM 3035</strain>
    </source>
</reference>
<organism evidence="2 3">
    <name type="scientific">Streptomyces flaveus</name>
    <dbReference type="NCBI Taxonomy" id="66370"/>
    <lineage>
        <taxon>Bacteria</taxon>
        <taxon>Bacillati</taxon>
        <taxon>Actinomycetota</taxon>
        <taxon>Actinomycetes</taxon>
        <taxon>Kitasatosporales</taxon>
        <taxon>Streptomycetaceae</taxon>
        <taxon>Streptomyces</taxon>
        <taxon>Streptomyces aurantiacus group</taxon>
    </lineage>
</organism>
<dbReference type="InterPro" id="IPR001387">
    <property type="entry name" value="Cro/C1-type_HTH"/>
</dbReference>
<feature type="domain" description="HTH cro/C1-type" evidence="1">
    <location>
        <begin position="47"/>
        <end position="89"/>
    </location>
</feature>
<dbReference type="SUPFAM" id="SSF47413">
    <property type="entry name" value="lambda repressor-like DNA-binding domains"/>
    <property type="match status" value="1"/>
</dbReference>
<gene>
    <name evidence="2" type="ORF">GCM10010094_54000</name>
</gene>
<dbReference type="Pfam" id="PF19054">
    <property type="entry name" value="DUF5753"/>
    <property type="match status" value="1"/>
</dbReference>
<dbReference type="InterPro" id="IPR043917">
    <property type="entry name" value="DUF5753"/>
</dbReference>
<evidence type="ECO:0000313" key="2">
    <source>
        <dbReference type="EMBL" id="GGK85991.1"/>
    </source>
</evidence>
<dbReference type="CDD" id="cd00093">
    <property type="entry name" value="HTH_XRE"/>
    <property type="match status" value="1"/>
</dbReference>
<dbReference type="SMART" id="SM00530">
    <property type="entry name" value="HTH_XRE"/>
    <property type="match status" value="1"/>
</dbReference>
<dbReference type="Pfam" id="PF13560">
    <property type="entry name" value="HTH_31"/>
    <property type="match status" value="1"/>
</dbReference>
<dbReference type="InterPro" id="IPR010982">
    <property type="entry name" value="Lambda_DNA-bd_dom_sf"/>
</dbReference>
<dbReference type="EMBL" id="BMPQ01000015">
    <property type="protein sequence ID" value="GGK85991.1"/>
    <property type="molecule type" value="Genomic_DNA"/>
</dbReference>
<protein>
    <submittedName>
        <fullName evidence="2">Transcriptional regulator</fullName>
    </submittedName>
</protein>
<dbReference type="PROSITE" id="PS50943">
    <property type="entry name" value="HTH_CROC1"/>
    <property type="match status" value="1"/>
</dbReference>